<accession>A0ABT9QZL6</accession>
<dbReference type="Proteomes" id="UP001230426">
    <property type="component" value="Unassembled WGS sequence"/>
</dbReference>
<name>A0ABT9QZL6_9ACTN</name>
<dbReference type="InterPro" id="IPR011990">
    <property type="entry name" value="TPR-like_helical_dom_sf"/>
</dbReference>
<evidence type="ECO:0008006" key="4">
    <source>
        <dbReference type="Google" id="ProtNLM"/>
    </source>
</evidence>
<proteinExistence type="predicted"/>
<dbReference type="SMART" id="SM00671">
    <property type="entry name" value="SEL1"/>
    <property type="match status" value="3"/>
</dbReference>
<reference evidence="2 3" key="1">
    <citation type="submission" date="2023-07" db="EMBL/GenBank/DDBJ databases">
        <title>Sequencing the genomes of 1000 actinobacteria strains.</title>
        <authorList>
            <person name="Klenk H.-P."/>
        </authorList>
    </citation>
    <scope>NUCLEOTIDE SEQUENCE [LARGE SCALE GENOMIC DNA]</scope>
    <source>
        <strain evidence="2 3">DSM 44109</strain>
    </source>
</reference>
<gene>
    <name evidence="2" type="ORF">J2S55_001678</name>
</gene>
<dbReference type="Gene3D" id="1.25.40.10">
    <property type="entry name" value="Tetratricopeptide repeat domain"/>
    <property type="match status" value="1"/>
</dbReference>
<dbReference type="InterPro" id="IPR006597">
    <property type="entry name" value="Sel1-like"/>
</dbReference>
<keyword evidence="3" id="KW-1185">Reference proteome</keyword>
<organism evidence="2 3">
    <name type="scientific">Streptosporangium brasiliense</name>
    <dbReference type="NCBI Taxonomy" id="47480"/>
    <lineage>
        <taxon>Bacteria</taxon>
        <taxon>Bacillati</taxon>
        <taxon>Actinomycetota</taxon>
        <taxon>Actinomycetes</taxon>
        <taxon>Streptosporangiales</taxon>
        <taxon>Streptosporangiaceae</taxon>
        <taxon>Streptosporangium</taxon>
    </lineage>
</organism>
<feature type="region of interest" description="Disordered" evidence="1">
    <location>
        <begin position="106"/>
        <end position="136"/>
    </location>
</feature>
<feature type="region of interest" description="Disordered" evidence="1">
    <location>
        <begin position="180"/>
        <end position="208"/>
    </location>
</feature>
<evidence type="ECO:0000313" key="2">
    <source>
        <dbReference type="EMBL" id="MDP9862419.1"/>
    </source>
</evidence>
<protein>
    <recommendedName>
        <fullName evidence="4">Sel1 repeat family protein</fullName>
    </recommendedName>
</protein>
<dbReference type="SUPFAM" id="SSF81901">
    <property type="entry name" value="HCP-like"/>
    <property type="match status" value="1"/>
</dbReference>
<dbReference type="EMBL" id="JAUSRB010000001">
    <property type="protein sequence ID" value="MDP9862419.1"/>
    <property type="molecule type" value="Genomic_DNA"/>
</dbReference>
<evidence type="ECO:0000256" key="1">
    <source>
        <dbReference type="SAM" id="MobiDB-lite"/>
    </source>
</evidence>
<evidence type="ECO:0000313" key="3">
    <source>
        <dbReference type="Proteomes" id="UP001230426"/>
    </source>
</evidence>
<comment type="caution">
    <text evidence="2">The sequence shown here is derived from an EMBL/GenBank/DDBJ whole genome shotgun (WGS) entry which is preliminary data.</text>
</comment>
<sequence length="381" mass="41201">MVEQHRVAARCAFIEQLNELCELAGSPTLSELRRLSVRVDGGGGRRRELAESTTNDILTGKRKRVPGWSWVASFVIACHMAAEQTHLDVRELGSLQDWNARWRAARTPQPSPADSAPAGAEAIAQARPPGAPRTVPPAVPRSVPPVEPYAMPPGVPRSVSSIEPYAEPPVELYATPSAMPSAMPSAGRRTVRPQATTGAPPPMSGPTQRHLEIYGRTGARLLQRTDADDGRACMRLAVIALLRDWPEEAHQWLRRANDAGHADAPGLFNHPHRCAAAAELAYRYGREYQSATPAQVSVAMFFYRLAGECGHAEAAYELAVIHQRQDEDWAAAAWFNRAAGHGHPHAAAKFNGVSAQISHAPWNADGVLPVGLIEAPTVGDR</sequence>
<dbReference type="RefSeq" id="WP_306858470.1">
    <property type="nucleotide sequence ID" value="NZ_JAUSRB010000001.1"/>
</dbReference>